<dbReference type="Proteomes" id="UP000198862">
    <property type="component" value="Unassembled WGS sequence"/>
</dbReference>
<accession>A0A1I1I6N9</accession>
<gene>
    <name evidence="3" type="ORF">SAMN02745724_01404</name>
</gene>
<dbReference type="AlphaFoldDB" id="A0A1I1I6N9"/>
<reference evidence="3 4" key="1">
    <citation type="submission" date="2016-10" db="EMBL/GenBank/DDBJ databases">
        <authorList>
            <person name="de Groot N.N."/>
        </authorList>
    </citation>
    <scope>NUCLEOTIDE SEQUENCE [LARGE SCALE GENOMIC DNA]</scope>
    <source>
        <strain evidence="3 4">DSM 6059</strain>
    </source>
</reference>
<dbReference type="RefSeq" id="WP_091982230.1">
    <property type="nucleotide sequence ID" value="NZ_FOLO01000007.1"/>
</dbReference>
<keyword evidence="2" id="KW-0732">Signal</keyword>
<dbReference type="EMBL" id="FOLO01000007">
    <property type="protein sequence ID" value="SFC31874.1"/>
    <property type="molecule type" value="Genomic_DNA"/>
</dbReference>
<protein>
    <recommendedName>
        <fullName evidence="5">Lipoprotein</fullName>
    </recommendedName>
</protein>
<keyword evidence="4" id="KW-1185">Reference proteome</keyword>
<evidence type="ECO:0000313" key="3">
    <source>
        <dbReference type="EMBL" id="SFC31874.1"/>
    </source>
</evidence>
<feature type="chain" id="PRO_5011492423" description="Lipoprotein" evidence="2">
    <location>
        <begin position="24"/>
        <end position="279"/>
    </location>
</feature>
<evidence type="ECO:0000256" key="1">
    <source>
        <dbReference type="SAM" id="MobiDB-lite"/>
    </source>
</evidence>
<feature type="region of interest" description="Disordered" evidence="1">
    <location>
        <begin position="232"/>
        <end position="251"/>
    </location>
</feature>
<evidence type="ECO:0000256" key="2">
    <source>
        <dbReference type="SAM" id="SignalP"/>
    </source>
</evidence>
<name>A0A1I1I6N9_9GAMM</name>
<sequence>MKSKLLTLSVIAASILYSNNIKAEEEHSVEVPCSSVECDMNDSINKYLYRTTNAELPHNITFNLIDNGVLVNSKSKGDSTYDGALNCEFDRDYNCEAWEDWAGTKKPWVMELFRLTREYEWYHKIDQGDIDSMDTPRRWHYNFVVGAITVSAAGRAVAMIQAAGKAMGYAEITTTMIAGGGTNWVIGELFQGASKTKLQVGDTIVVKGGAIIAVWRKGVKFTAAELYGSGSGGNNSGGGGGDGSGNASGGSGSSNNLVGSGAYCYRDFSNGQRIQVPCE</sequence>
<dbReference type="STRING" id="1123010.SAMN02745724_01404"/>
<evidence type="ECO:0000313" key="4">
    <source>
        <dbReference type="Proteomes" id="UP000198862"/>
    </source>
</evidence>
<proteinExistence type="predicted"/>
<feature type="signal peptide" evidence="2">
    <location>
        <begin position="1"/>
        <end position="23"/>
    </location>
</feature>
<organism evidence="3 4">
    <name type="scientific">Pseudoalteromonas denitrificans DSM 6059</name>
    <dbReference type="NCBI Taxonomy" id="1123010"/>
    <lineage>
        <taxon>Bacteria</taxon>
        <taxon>Pseudomonadati</taxon>
        <taxon>Pseudomonadota</taxon>
        <taxon>Gammaproteobacteria</taxon>
        <taxon>Alteromonadales</taxon>
        <taxon>Pseudoalteromonadaceae</taxon>
        <taxon>Pseudoalteromonas</taxon>
    </lineage>
</organism>
<evidence type="ECO:0008006" key="5">
    <source>
        <dbReference type="Google" id="ProtNLM"/>
    </source>
</evidence>